<comment type="function">
    <text evidence="1 10">Subunit of the oligosaccharyl transferase (OST) complex that catalyzes the initial transfer of a defined glycan (Glc(3)Man(9)GlcNAc(2) in eukaryotes) from the lipid carrier dolichol-pyrophosphate to an asparagine residue within an Asn-X-Ser/Thr consensus motif in nascent polypeptide chains, the first step in protein N-glycosylation. N-glycosylation occurs cotranslationally and the complex associates with the Sec61 complex at the channel-forming translocon complex that mediates protein translocation across the endoplasmic reticulum (ER). All subunits are required for a maximal enzyme activity.</text>
</comment>
<dbReference type="STRING" id="45607.A0A2T0FEZ2"/>
<feature type="signal peptide" evidence="10">
    <location>
        <begin position="1"/>
        <end position="16"/>
    </location>
</feature>
<evidence type="ECO:0000313" key="11">
    <source>
        <dbReference type="EMBL" id="PRT53545.1"/>
    </source>
</evidence>
<evidence type="ECO:0000256" key="9">
    <source>
        <dbReference type="ARBA" id="ARBA00023136"/>
    </source>
</evidence>
<comment type="subcellular location">
    <subcellularLocation>
        <location evidence="2 10">Endoplasmic reticulum membrane</location>
        <topology evidence="2 10">Single-pass type I membrane protein</topology>
    </subcellularLocation>
</comment>
<organism evidence="11 12">
    <name type="scientific">Wickerhamiella sorbophila</name>
    <dbReference type="NCBI Taxonomy" id="45607"/>
    <lineage>
        <taxon>Eukaryota</taxon>
        <taxon>Fungi</taxon>
        <taxon>Dikarya</taxon>
        <taxon>Ascomycota</taxon>
        <taxon>Saccharomycotina</taxon>
        <taxon>Dipodascomycetes</taxon>
        <taxon>Dipodascales</taxon>
        <taxon>Trichomonascaceae</taxon>
        <taxon>Wickerhamiella</taxon>
    </lineage>
</organism>
<feature type="transmembrane region" description="Helical" evidence="10">
    <location>
        <begin position="440"/>
        <end position="457"/>
    </location>
</feature>
<gene>
    <name evidence="11" type="ORF">B9G98_01165</name>
</gene>
<evidence type="ECO:0000256" key="8">
    <source>
        <dbReference type="ARBA" id="ARBA00022989"/>
    </source>
</evidence>
<dbReference type="UniPathway" id="UPA00378"/>
<dbReference type="Pfam" id="PF04597">
    <property type="entry name" value="Ribophorin_I"/>
    <property type="match status" value="1"/>
</dbReference>
<dbReference type="GeneID" id="36514914"/>
<keyword evidence="6 10" id="KW-0732">Signal</keyword>
<comment type="subunit">
    <text evidence="10">Component of the oligosaccharyltransferase (OST) complex.</text>
</comment>
<dbReference type="InterPro" id="IPR007676">
    <property type="entry name" value="Ribophorin_I"/>
</dbReference>
<evidence type="ECO:0000313" key="12">
    <source>
        <dbReference type="Proteomes" id="UP000238350"/>
    </source>
</evidence>
<sequence>MLSFVAGFAVLSAVLGASSPESAVPDVFRNIELQQVIDLTAAYTRESLKVVAMNIGEEPVREYFLPLTYEDASKLAALEAEDDVGSLRINEVDSLHDGSNAYFSVNLRQPVAPGEEIEFTVGRAFIAKTQPYPRKAEQSEQQLLVYNGSRTILSPYKSQKQTLTIKTVTQNIYDVEKDNRQTAKSQQLGGLATFGPFNNVKPFTRTPLTLQYENPLPQVHFPRLDRKIWISHWGDAISFDESYDLQNVGTELKGSFSRLDYMRTSDGRAFSLNTAAVRQLMLSVPSPARDMYYVDLVGNVSTSRVQTSAEGTRLEIHPRYPVVGGWHYNFTVGWTNPLGQFVHKVGPNRYTAAIPLLTGPEDASYDEVSTKIILPEGATNIDFADVYGNSAEVSTVYSYLDFQGRPALDVVHRKLVTDHRAGLLLVSYDYSLLAALRKPLILATAVFCVFVTAFYGSQINWSL</sequence>
<comment type="caution">
    <text evidence="11">The sequence shown here is derived from an EMBL/GenBank/DDBJ whole genome shotgun (WGS) entry which is preliminary data.</text>
</comment>
<dbReference type="RefSeq" id="XP_024663491.1">
    <property type="nucleotide sequence ID" value="XM_024807723.1"/>
</dbReference>
<dbReference type="GO" id="GO:0008250">
    <property type="term" value="C:oligosaccharyltransferase complex"/>
    <property type="evidence" value="ECO:0007669"/>
    <property type="project" value="UniProtKB-UniRule"/>
</dbReference>
<dbReference type="AlphaFoldDB" id="A0A2T0FEZ2"/>
<keyword evidence="9 10" id="KW-0472">Membrane</keyword>
<name>A0A2T0FEZ2_9ASCO</name>
<dbReference type="GO" id="GO:0018279">
    <property type="term" value="P:protein N-linked glycosylation via asparagine"/>
    <property type="evidence" value="ECO:0007669"/>
    <property type="project" value="TreeGrafter"/>
</dbReference>
<keyword evidence="11" id="KW-0808">Transferase</keyword>
<protein>
    <recommendedName>
        <fullName evidence="10">Dolichyl-diphosphooligosaccharide--protein glycosyltransferase subunit 1</fullName>
    </recommendedName>
</protein>
<keyword evidence="7 10" id="KW-0256">Endoplasmic reticulum</keyword>
<evidence type="ECO:0000256" key="10">
    <source>
        <dbReference type="RuleBase" id="RU361143"/>
    </source>
</evidence>
<evidence type="ECO:0000256" key="6">
    <source>
        <dbReference type="ARBA" id="ARBA00022729"/>
    </source>
</evidence>
<evidence type="ECO:0000256" key="1">
    <source>
        <dbReference type="ARBA" id="ARBA00002791"/>
    </source>
</evidence>
<keyword evidence="12" id="KW-1185">Reference proteome</keyword>
<dbReference type="EMBL" id="NDIQ01000001">
    <property type="protein sequence ID" value="PRT53545.1"/>
    <property type="molecule type" value="Genomic_DNA"/>
</dbReference>
<keyword evidence="8 10" id="KW-1133">Transmembrane helix</keyword>
<comment type="similarity">
    <text evidence="4 10">Belongs to the OST1 family.</text>
</comment>
<evidence type="ECO:0000256" key="7">
    <source>
        <dbReference type="ARBA" id="ARBA00022824"/>
    </source>
</evidence>
<keyword evidence="5 10" id="KW-0812">Transmembrane</keyword>
<dbReference type="PANTHER" id="PTHR21049">
    <property type="entry name" value="RIBOPHORIN I"/>
    <property type="match status" value="1"/>
</dbReference>
<reference evidence="11 12" key="1">
    <citation type="submission" date="2017-04" db="EMBL/GenBank/DDBJ databases">
        <title>Genome sequencing of [Candida] sorbophila.</title>
        <authorList>
            <person name="Ahn J.O."/>
        </authorList>
    </citation>
    <scope>NUCLEOTIDE SEQUENCE [LARGE SCALE GENOMIC DNA]</scope>
    <source>
        <strain evidence="11 12">DS02</strain>
    </source>
</reference>
<dbReference type="GO" id="GO:0016740">
    <property type="term" value="F:transferase activity"/>
    <property type="evidence" value="ECO:0007669"/>
    <property type="project" value="UniProtKB-KW"/>
</dbReference>
<proteinExistence type="inferred from homology"/>
<feature type="chain" id="PRO_5015377003" description="Dolichyl-diphosphooligosaccharide--protein glycosyltransferase subunit 1" evidence="10">
    <location>
        <begin position="17"/>
        <end position="463"/>
    </location>
</feature>
<evidence type="ECO:0000256" key="5">
    <source>
        <dbReference type="ARBA" id="ARBA00022692"/>
    </source>
</evidence>
<evidence type="ECO:0000256" key="3">
    <source>
        <dbReference type="ARBA" id="ARBA00004922"/>
    </source>
</evidence>
<dbReference type="OrthoDB" id="310030at2759"/>
<dbReference type="Proteomes" id="UP000238350">
    <property type="component" value="Unassembled WGS sequence"/>
</dbReference>
<dbReference type="PANTHER" id="PTHR21049:SF0">
    <property type="entry name" value="DOLICHYL-DIPHOSPHOOLIGOSACCHARIDE--PROTEIN GLYCOSYLTRANSFERASE SUBUNIT 1"/>
    <property type="match status" value="1"/>
</dbReference>
<evidence type="ECO:0000256" key="2">
    <source>
        <dbReference type="ARBA" id="ARBA00004115"/>
    </source>
</evidence>
<evidence type="ECO:0000256" key="4">
    <source>
        <dbReference type="ARBA" id="ARBA00008905"/>
    </source>
</evidence>
<comment type="pathway">
    <text evidence="3 10">Protein modification; protein glycosylation.</text>
</comment>
<accession>A0A2T0FEZ2</accession>